<feature type="domain" description="Nanos-type" evidence="9">
    <location>
        <begin position="111"/>
        <end position="165"/>
    </location>
</feature>
<evidence type="ECO:0000256" key="3">
    <source>
        <dbReference type="ARBA" id="ARBA00022723"/>
    </source>
</evidence>
<evidence type="ECO:0000256" key="4">
    <source>
        <dbReference type="ARBA" id="ARBA00022771"/>
    </source>
</evidence>
<dbReference type="PANTHER" id="PTHR12887">
    <property type="entry name" value="NANOS PROTEIN"/>
    <property type="match status" value="1"/>
</dbReference>
<dbReference type="GO" id="GO:0006417">
    <property type="term" value="P:regulation of translation"/>
    <property type="evidence" value="ECO:0007669"/>
    <property type="project" value="UniProtKB-UniRule"/>
</dbReference>
<evidence type="ECO:0000313" key="11">
    <source>
        <dbReference type="RefSeq" id="XP_034074222.1"/>
    </source>
</evidence>
<evidence type="ECO:0000313" key="10">
    <source>
        <dbReference type="Proteomes" id="UP000515161"/>
    </source>
</evidence>
<keyword evidence="10" id="KW-1185">Reference proteome</keyword>
<dbReference type="Proteomes" id="UP000515161">
    <property type="component" value="Unplaced"/>
</dbReference>
<dbReference type="OrthoDB" id="5864971at2759"/>
<name>A0A6P8VB29_GYMAC</name>
<keyword evidence="7 8" id="KW-0694">RNA-binding</keyword>
<dbReference type="RefSeq" id="XP_034074222.1">
    <property type="nucleotide sequence ID" value="XM_034218331.1"/>
</dbReference>
<dbReference type="FunCoup" id="A0A6P8VB29">
    <property type="interactions" value="626"/>
</dbReference>
<dbReference type="AlphaFoldDB" id="A0A6P8VB29"/>
<sequence>MGHLESGSDSFQRWNDYIRLVDTVREIILHTAAGSYLPALEAPHPAQRGDIGADFSLFGSASRPPPDGLWYSTDSHRAIGADFSPFGSASRPPPVSHLKHQTSPLSPARMSCSFCVHNGESKLVCKSHWLKNQVGDVLCPYLRQYVCPLCGATGAKAHTKRFCPMVDRAYDCVYTKYT</sequence>
<dbReference type="GeneID" id="117547521"/>
<organism evidence="10 11">
    <name type="scientific">Gymnodraco acuticeps</name>
    <name type="common">Antarctic dragonfish</name>
    <dbReference type="NCBI Taxonomy" id="8218"/>
    <lineage>
        <taxon>Eukaryota</taxon>
        <taxon>Metazoa</taxon>
        <taxon>Chordata</taxon>
        <taxon>Craniata</taxon>
        <taxon>Vertebrata</taxon>
        <taxon>Euteleostomi</taxon>
        <taxon>Actinopterygii</taxon>
        <taxon>Neopterygii</taxon>
        <taxon>Teleostei</taxon>
        <taxon>Neoteleostei</taxon>
        <taxon>Acanthomorphata</taxon>
        <taxon>Eupercaria</taxon>
        <taxon>Perciformes</taxon>
        <taxon>Notothenioidei</taxon>
        <taxon>Bathydraconidae</taxon>
        <taxon>Gymnodraco</taxon>
    </lineage>
</organism>
<protein>
    <submittedName>
        <fullName evidence="11">Nanos homolog 1-like</fullName>
    </submittedName>
</protein>
<evidence type="ECO:0000256" key="6">
    <source>
        <dbReference type="ARBA" id="ARBA00022845"/>
    </source>
</evidence>
<evidence type="ECO:0000256" key="7">
    <source>
        <dbReference type="ARBA" id="ARBA00022884"/>
    </source>
</evidence>
<dbReference type="Pfam" id="PF05741">
    <property type="entry name" value="zf-nanos"/>
    <property type="match status" value="1"/>
</dbReference>
<keyword evidence="5" id="KW-0862">Zinc</keyword>
<dbReference type="InParanoid" id="A0A6P8VB29"/>
<dbReference type="KEGG" id="gacu:117547521"/>
<dbReference type="Gene3D" id="4.10.60.30">
    <property type="entry name" value="Nanos, RNA-binding domain"/>
    <property type="match status" value="1"/>
</dbReference>
<dbReference type="InterPro" id="IPR008705">
    <property type="entry name" value="Nanos/Xcar2"/>
</dbReference>
<dbReference type="GO" id="GO:0005737">
    <property type="term" value="C:cytoplasm"/>
    <property type="evidence" value="ECO:0007669"/>
    <property type="project" value="UniProtKB-SubCell"/>
</dbReference>
<reference evidence="11" key="1">
    <citation type="submission" date="2025-08" db="UniProtKB">
        <authorList>
            <consortium name="RefSeq"/>
        </authorList>
    </citation>
    <scope>IDENTIFICATION</scope>
</reference>
<keyword evidence="2" id="KW-0963">Cytoplasm</keyword>
<dbReference type="GO" id="GO:0008270">
    <property type="term" value="F:zinc ion binding"/>
    <property type="evidence" value="ECO:0007669"/>
    <property type="project" value="UniProtKB-KW"/>
</dbReference>
<dbReference type="InterPro" id="IPR024161">
    <property type="entry name" value="Znf_nanos-typ"/>
</dbReference>
<evidence type="ECO:0000256" key="2">
    <source>
        <dbReference type="ARBA" id="ARBA00022490"/>
    </source>
</evidence>
<keyword evidence="3" id="KW-0479">Metal-binding</keyword>
<proteinExistence type="inferred from homology"/>
<evidence type="ECO:0000256" key="8">
    <source>
        <dbReference type="PROSITE-ProRule" id="PRU00855"/>
    </source>
</evidence>
<comment type="similarity">
    <text evidence="8">Belongs to the nanos family.</text>
</comment>
<evidence type="ECO:0000256" key="1">
    <source>
        <dbReference type="ARBA" id="ARBA00004496"/>
    </source>
</evidence>
<keyword evidence="6 8" id="KW-0810">Translation regulation</keyword>
<evidence type="ECO:0000256" key="5">
    <source>
        <dbReference type="ARBA" id="ARBA00022833"/>
    </source>
</evidence>
<accession>A0A6P8VB29</accession>
<dbReference type="PROSITE" id="PS51522">
    <property type="entry name" value="ZF_NANOS"/>
    <property type="match status" value="1"/>
</dbReference>
<keyword evidence="4 8" id="KW-0863">Zinc-finger</keyword>
<comment type="subcellular location">
    <subcellularLocation>
        <location evidence="1">Cytoplasm</location>
    </subcellularLocation>
</comment>
<evidence type="ECO:0000259" key="9">
    <source>
        <dbReference type="PROSITE" id="PS51522"/>
    </source>
</evidence>
<dbReference type="GO" id="GO:0003723">
    <property type="term" value="F:RNA binding"/>
    <property type="evidence" value="ECO:0007669"/>
    <property type="project" value="UniProtKB-UniRule"/>
</dbReference>
<gene>
    <name evidence="11" type="primary">LOC117547521</name>
</gene>
<dbReference type="InterPro" id="IPR038129">
    <property type="entry name" value="Nanos_sf"/>
</dbReference>